<dbReference type="InterPro" id="IPR002104">
    <property type="entry name" value="Integrase_catalytic"/>
</dbReference>
<evidence type="ECO:0000313" key="5">
    <source>
        <dbReference type="EMBL" id="GAA1821589.1"/>
    </source>
</evidence>
<dbReference type="PANTHER" id="PTHR30349">
    <property type="entry name" value="PHAGE INTEGRASE-RELATED"/>
    <property type="match status" value="1"/>
</dbReference>
<dbReference type="Proteomes" id="UP001500002">
    <property type="component" value="Unassembled WGS sequence"/>
</dbReference>
<keyword evidence="6" id="KW-1185">Reference proteome</keyword>
<keyword evidence="3" id="KW-0233">DNA recombination</keyword>
<dbReference type="PANTHER" id="PTHR30349:SF41">
    <property type="entry name" value="INTEGRASE_RECOMBINASE PROTEIN MJ0367-RELATED"/>
    <property type="match status" value="1"/>
</dbReference>
<organism evidence="5 6">
    <name type="scientific">Agromyces neolithicus</name>
    <dbReference type="NCBI Taxonomy" id="269420"/>
    <lineage>
        <taxon>Bacteria</taxon>
        <taxon>Bacillati</taxon>
        <taxon>Actinomycetota</taxon>
        <taxon>Actinomycetes</taxon>
        <taxon>Micrococcales</taxon>
        <taxon>Microbacteriaceae</taxon>
        <taxon>Agromyces</taxon>
    </lineage>
</organism>
<dbReference type="SUPFAM" id="SSF56349">
    <property type="entry name" value="DNA breaking-rejoining enzymes"/>
    <property type="match status" value="1"/>
</dbReference>
<proteinExistence type="inferred from homology"/>
<reference evidence="6" key="1">
    <citation type="journal article" date="2019" name="Int. J. Syst. Evol. Microbiol.">
        <title>The Global Catalogue of Microorganisms (GCM) 10K type strain sequencing project: providing services to taxonomists for standard genome sequencing and annotation.</title>
        <authorList>
            <consortium name="The Broad Institute Genomics Platform"/>
            <consortium name="The Broad Institute Genome Sequencing Center for Infectious Disease"/>
            <person name="Wu L."/>
            <person name="Ma J."/>
        </authorList>
    </citation>
    <scope>NUCLEOTIDE SEQUENCE [LARGE SCALE GENOMIC DNA]</scope>
    <source>
        <strain evidence="6">JCM 14322</strain>
    </source>
</reference>
<protein>
    <submittedName>
        <fullName evidence="5">Tyrosine-type recombinase/integrase</fullName>
    </submittedName>
</protein>
<comment type="similarity">
    <text evidence="1">Belongs to the 'phage' integrase family.</text>
</comment>
<sequence length="315" mass="35362">MIIWDEHVADYLRLRRQLGFTLAWDEHLLGQFTELLDAAGTSRLTTAGMVEWAGLPRDDGGAGASRAATRMKAVRSFAIYMNAVDPVHEVPPRGVFSHQARRSTPYIYTPDQITALLEAAAGLRRFERSRIYPVVFGLLAATGMRVGELLALDDDEVDLDTGIITVSRGKSRDPRLIPLHETTKVVLTEYAVWRDQRDRVVADDRTPFFTDHRGRRLTRFTTEYAFEHVRETARLTADGARPRMHDLRHTFAVTTLLGWYRSGADVAGLLPRLSTYLGHTNPANTYWYLSTIPELLAHAARMLGTVQGNMQEAGA</sequence>
<dbReference type="InterPro" id="IPR011010">
    <property type="entry name" value="DNA_brk_join_enz"/>
</dbReference>
<dbReference type="RefSeq" id="WP_344298061.1">
    <property type="nucleotide sequence ID" value="NZ_BAAANJ010000031.1"/>
</dbReference>
<accession>A0ABP4YQV0</accession>
<dbReference type="InterPro" id="IPR013762">
    <property type="entry name" value="Integrase-like_cat_sf"/>
</dbReference>
<name>A0ABP4YQV0_9MICO</name>
<comment type="caution">
    <text evidence="5">The sequence shown here is derived from an EMBL/GenBank/DDBJ whole genome shotgun (WGS) entry which is preliminary data.</text>
</comment>
<feature type="domain" description="Tyr recombinase" evidence="4">
    <location>
        <begin position="103"/>
        <end position="301"/>
    </location>
</feature>
<evidence type="ECO:0000256" key="3">
    <source>
        <dbReference type="ARBA" id="ARBA00023172"/>
    </source>
</evidence>
<evidence type="ECO:0000259" key="4">
    <source>
        <dbReference type="PROSITE" id="PS51898"/>
    </source>
</evidence>
<dbReference type="PROSITE" id="PS51898">
    <property type="entry name" value="TYR_RECOMBINASE"/>
    <property type="match status" value="1"/>
</dbReference>
<keyword evidence="2" id="KW-0238">DNA-binding</keyword>
<dbReference type="EMBL" id="BAAANJ010000031">
    <property type="protein sequence ID" value="GAA1821589.1"/>
    <property type="molecule type" value="Genomic_DNA"/>
</dbReference>
<evidence type="ECO:0000313" key="6">
    <source>
        <dbReference type="Proteomes" id="UP001500002"/>
    </source>
</evidence>
<gene>
    <name evidence="5" type="ORF">GCM10009749_35380</name>
</gene>
<dbReference type="Pfam" id="PF00589">
    <property type="entry name" value="Phage_integrase"/>
    <property type="match status" value="1"/>
</dbReference>
<dbReference type="InterPro" id="IPR050090">
    <property type="entry name" value="Tyrosine_recombinase_XerCD"/>
</dbReference>
<evidence type="ECO:0000256" key="2">
    <source>
        <dbReference type="ARBA" id="ARBA00023125"/>
    </source>
</evidence>
<dbReference type="Gene3D" id="1.10.443.10">
    <property type="entry name" value="Intergrase catalytic core"/>
    <property type="match status" value="1"/>
</dbReference>
<evidence type="ECO:0000256" key="1">
    <source>
        <dbReference type="ARBA" id="ARBA00008857"/>
    </source>
</evidence>